<feature type="transmembrane region" description="Helical" evidence="1">
    <location>
        <begin position="49"/>
        <end position="71"/>
    </location>
</feature>
<dbReference type="EMBL" id="CAEZUR010000051">
    <property type="protein sequence ID" value="CAB4609726.1"/>
    <property type="molecule type" value="Genomic_DNA"/>
</dbReference>
<sequence>MKKGNPLSTDHPDDAGHGDTVAAWTSVVVLILGFSGLVLFFYIGDLNLTFASIAVILVGAIAGPVLSRLGFGKKR</sequence>
<dbReference type="Pfam" id="PF20447">
    <property type="entry name" value="DUF6704"/>
    <property type="match status" value="1"/>
</dbReference>
<keyword evidence="1" id="KW-0812">Transmembrane</keyword>
<organism evidence="2">
    <name type="scientific">freshwater metagenome</name>
    <dbReference type="NCBI Taxonomy" id="449393"/>
    <lineage>
        <taxon>unclassified sequences</taxon>
        <taxon>metagenomes</taxon>
        <taxon>ecological metagenomes</taxon>
    </lineage>
</organism>
<keyword evidence="1" id="KW-0472">Membrane</keyword>
<name>A0A6J6H9S8_9ZZZZ</name>
<reference evidence="2" key="1">
    <citation type="submission" date="2020-05" db="EMBL/GenBank/DDBJ databases">
        <authorList>
            <person name="Chiriac C."/>
            <person name="Salcher M."/>
            <person name="Ghai R."/>
            <person name="Kavagutti S V."/>
        </authorList>
    </citation>
    <scope>NUCLEOTIDE SEQUENCE</scope>
</reference>
<dbReference type="InterPro" id="IPR046550">
    <property type="entry name" value="DUF6704"/>
</dbReference>
<keyword evidence="1" id="KW-1133">Transmembrane helix</keyword>
<dbReference type="NCBIfam" id="NF041681">
    <property type="entry name" value="HGxxPAAW"/>
    <property type="match status" value="1"/>
</dbReference>
<evidence type="ECO:0000256" key="1">
    <source>
        <dbReference type="SAM" id="Phobius"/>
    </source>
</evidence>
<protein>
    <submittedName>
        <fullName evidence="2">Unannotated protein</fullName>
    </submittedName>
</protein>
<accession>A0A6J6H9S8</accession>
<dbReference type="AlphaFoldDB" id="A0A6J6H9S8"/>
<feature type="transmembrane region" description="Helical" evidence="1">
    <location>
        <begin position="21"/>
        <end position="43"/>
    </location>
</feature>
<evidence type="ECO:0000313" key="2">
    <source>
        <dbReference type="EMBL" id="CAB4609726.1"/>
    </source>
</evidence>
<gene>
    <name evidence="2" type="ORF">UFOPK1843_00741</name>
</gene>
<proteinExistence type="predicted"/>